<keyword evidence="2" id="KW-1133">Transmembrane helix</keyword>
<reference evidence="3" key="1">
    <citation type="journal article" date="2023" name="Insect Mol. Biol.">
        <title>Genome sequencing provides insights into the evolution of gene families encoding plant cell wall-degrading enzymes in longhorned beetles.</title>
        <authorList>
            <person name="Shin N.R."/>
            <person name="Okamura Y."/>
            <person name="Kirsch R."/>
            <person name="Pauchet Y."/>
        </authorList>
    </citation>
    <scope>NUCLEOTIDE SEQUENCE</scope>
    <source>
        <strain evidence="3">AMC_N1</strain>
    </source>
</reference>
<keyword evidence="2" id="KW-0472">Membrane</keyword>
<evidence type="ECO:0000313" key="3">
    <source>
        <dbReference type="EMBL" id="KAJ8942188.1"/>
    </source>
</evidence>
<sequence length="352" mass="40209">MPDRLREKDQLRVNTQSYSAQFVITSDAILPFFFQKLKTVMERCEKIPPEAFESRYDKVNERLYLPHVDHDGKSLGDADYMVPSPPERDITTKPQLTQADLEEYARSYQEPKFCEGNIKPNHGHLTESESCGFIIRRPSHSGGVVKFHQETVMVYRCFIMTFFFALLLLLTVYFSHLAGLEEFMEYTRNYEDSLFNSMGSKHEENILTHLHQKQVSYAQSEGYHSYVSSTDSTSTPFLDRLRRDSEAVVSRPLSSANTWDDINHEEGGSRREGRDSVVTTSSGSASSSETLKWHGSMSDVSVTSHSSSQMANNTRQLIAHSARVQTPQRHHSESVLYMSGEAKGERRRRLEG</sequence>
<protein>
    <submittedName>
        <fullName evidence="3">Uncharacterized protein</fullName>
    </submittedName>
</protein>
<keyword evidence="2" id="KW-0812">Transmembrane</keyword>
<comment type="caution">
    <text evidence="3">The sequence shown here is derived from an EMBL/GenBank/DDBJ whole genome shotgun (WGS) entry which is preliminary data.</text>
</comment>
<feature type="compositionally biased region" description="Low complexity" evidence="1">
    <location>
        <begin position="296"/>
        <end position="308"/>
    </location>
</feature>
<dbReference type="EMBL" id="JAPWTK010000338">
    <property type="protein sequence ID" value="KAJ8942188.1"/>
    <property type="molecule type" value="Genomic_DNA"/>
</dbReference>
<feature type="compositionally biased region" description="Low complexity" evidence="1">
    <location>
        <begin position="276"/>
        <end position="288"/>
    </location>
</feature>
<evidence type="ECO:0000313" key="4">
    <source>
        <dbReference type="Proteomes" id="UP001162162"/>
    </source>
</evidence>
<dbReference type="Proteomes" id="UP001162162">
    <property type="component" value="Unassembled WGS sequence"/>
</dbReference>
<feature type="region of interest" description="Disordered" evidence="1">
    <location>
        <begin position="258"/>
        <end position="352"/>
    </location>
</feature>
<organism evidence="3 4">
    <name type="scientific">Aromia moschata</name>
    <dbReference type="NCBI Taxonomy" id="1265417"/>
    <lineage>
        <taxon>Eukaryota</taxon>
        <taxon>Metazoa</taxon>
        <taxon>Ecdysozoa</taxon>
        <taxon>Arthropoda</taxon>
        <taxon>Hexapoda</taxon>
        <taxon>Insecta</taxon>
        <taxon>Pterygota</taxon>
        <taxon>Neoptera</taxon>
        <taxon>Endopterygota</taxon>
        <taxon>Coleoptera</taxon>
        <taxon>Polyphaga</taxon>
        <taxon>Cucujiformia</taxon>
        <taxon>Chrysomeloidea</taxon>
        <taxon>Cerambycidae</taxon>
        <taxon>Cerambycinae</taxon>
        <taxon>Callichromatini</taxon>
        <taxon>Aromia</taxon>
    </lineage>
</organism>
<gene>
    <name evidence="3" type="ORF">NQ318_009207</name>
</gene>
<keyword evidence="4" id="KW-1185">Reference proteome</keyword>
<proteinExistence type="predicted"/>
<feature type="compositionally biased region" description="Basic and acidic residues" evidence="1">
    <location>
        <begin position="342"/>
        <end position="352"/>
    </location>
</feature>
<evidence type="ECO:0000256" key="1">
    <source>
        <dbReference type="SAM" id="MobiDB-lite"/>
    </source>
</evidence>
<feature type="compositionally biased region" description="Basic and acidic residues" evidence="1">
    <location>
        <begin position="261"/>
        <end position="275"/>
    </location>
</feature>
<accession>A0AAV8XUE9</accession>
<name>A0AAV8XUE9_9CUCU</name>
<feature type="transmembrane region" description="Helical" evidence="2">
    <location>
        <begin position="153"/>
        <end position="174"/>
    </location>
</feature>
<evidence type="ECO:0000256" key="2">
    <source>
        <dbReference type="SAM" id="Phobius"/>
    </source>
</evidence>
<dbReference type="AlphaFoldDB" id="A0AAV8XUE9"/>